<dbReference type="KEGG" id="xba:C7S18_20985"/>
<dbReference type="Proteomes" id="UP000241074">
    <property type="component" value="Chromosome"/>
</dbReference>
<name>A0A2P1PXD0_9GAMM</name>
<evidence type="ECO:0000313" key="2">
    <source>
        <dbReference type="EMBL" id="AVP99495.1"/>
    </source>
</evidence>
<feature type="signal peptide" evidence="1">
    <location>
        <begin position="1"/>
        <end position="21"/>
    </location>
</feature>
<dbReference type="RefSeq" id="WP_106893412.1">
    <property type="nucleotide sequence ID" value="NZ_CP027860.1"/>
</dbReference>
<gene>
    <name evidence="2" type="ORF">C7S18_20985</name>
</gene>
<keyword evidence="3" id="KW-1185">Reference proteome</keyword>
<reference evidence="2 3" key="1">
    <citation type="submission" date="2018-03" db="EMBL/GenBank/DDBJ databases">
        <title>Ahniella affigens gen. nov., sp. nov., a gammaproteobacterium isolated from sandy soil near a stream.</title>
        <authorList>
            <person name="Ko Y."/>
            <person name="Kim J.-H."/>
        </authorList>
    </citation>
    <scope>NUCLEOTIDE SEQUENCE [LARGE SCALE GENOMIC DNA]</scope>
    <source>
        <strain evidence="2 3">D13</strain>
    </source>
</reference>
<feature type="chain" id="PRO_5015199647" description="DUF11 domain-containing protein" evidence="1">
    <location>
        <begin position="22"/>
        <end position="477"/>
    </location>
</feature>
<dbReference type="AlphaFoldDB" id="A0A2P1PXD0"/>
<reference evidence="2 3" key="2">
    <citation type="submission" date="2018-03" db="EMBL/GenBank/DDBJ databases">
        <authorList>
            <person name="Keele B.F."/>
        </authorList>
    </citation>
    <scope>NUCLEOTIDE SEQUENCE [LARGE SCALE GENOMIC DNA]</scope>
    <source>
        <strain evidence="2 3">D13</strain>
    </source>
</reference>
<evidence type="ECO:0008006" key="4">
    <source>
        <dbReference type="Google" id="ProtNLM"/>
    </source>
</evidence>
<accession>A0A2P1PXD0</accession>
<evidence type="ECO:0000313" key="3">
    <source>
        <dbReference type="Proteomes" id="UP000241074"/>
    </source>
</evidence>
<keyword evidence="1" id="KW-0732">Signal</keyword>
<dbReference type="EMBL" id="CP027860">
    <property type="protein sequence ID" value="AVP99495.1"/>
    <property type="molecule type" value="Genomic_DNA"/>
</dbReference>
<evidence type="ECO:0000256" key="1">
    <source>
        <dbReference type="SAM" id="SignalP"/>
    </source>
</evidence>
<sequence>MRLFAQWLLCCLLLAAAPVRADMASLWLVVQSPTASGTFGSTAPTNQFDLRVINVSGASLSPPITMRTTLPEGISFRQTISADIACTAAPTPRDVTCVRNTALANGAQTNMKFIFDVAPTFNLIGPNAVVFDATIENAQFPLPPSPVCETGTGVLTQCARRINDGVQSRVEVTNLTVLNDDVLTQNASEQMRVRIVNAGYNNLNGPMTLRINWPTGVSFVSRPAGQLYTFTCSAAGVNPTVCTTTASVNGTFDFLINVAVAANIAVPGPIRIWTEIGNNTPQPIPTAPDCATDINQLGCFEKFFNSSAAPSPTLEITGITHTPATLPIQANAGQFEVSYRNSGTAAAGNFFVSAQLPPGFSYHSLVGGAGFPLTACTASGTAAAGQLVRCNRSAGLSVNGSGSGVIRVSIGNGLVSRAAGTPIVVTAIATAADDSANPNLLVDCASTPEAAHCEHHDLPVLGVCGTYLEDIYCNGYE</sequence>
<organism evidence="2 3">
    <name type="scientific">Ahniella affigens</name>
    <dbReference type="NCBI Taxonomy" id="2021234"/>
    <lineage>
        <taxon>Bacteria</taxon>
        <taxon>Pseudomonadati</taxon>
        <taxon>Pseudomonadota</taxon>
        <taxon>Gammaproteobacteria</taxon>
        <taxon>Lysobacterales</taxon>
        <taxon>Rhodanobacteraceae</taxon>
        <taxon>Ahniella</taxon>
    </lineage>
</organism>
<protein>
    <recommendedName>
        <fullName evidence="4">DUF11 domain-containing protein</fullName>
    </recommendedName>
</protein>
<dbReference type="OrthoDB" id="5476529at2"/>
<proteinExistence type="predicted"/>